<dbReference type="RefSeq" id="WP_147431972.1">
    <property type="nucleotide sequence ID" value="NZ_RBWV01000013.1"/>
</dbReference>
<dbReference type="AlphaFoldDB" id="A0A420XMS8"/>
<accession>A0A420XMS8</accession>
<gene>
    <name evidence="2" type="ORF">CLV35_2837</name>
</gene>
<feature type="transmembrane region" description="Helical" evidence="1">
    <location>
        <begin position="132"/>
        <end position="158"/>
    </location>
</feature>
<keyword evidence="1" id="KW-0472">Membrane</keyword>
<dbReference type="EMBL" id="RBWV01000013">
    <property type="protein sequence ID" value="RKS72590.1"/>
    <property type="molecule type" value="Genomic_DNA"/>
</dbReference>
<sequence>MLTTHLGTDPYGLLVSGVSESSGLSYGLANAVVGLLLVVAWCGLGRRLPGLGSVVQPLVTGATANLALDLLPDAQDAPLAVRIGLLALGIVTMGTGAGLYLGAALGPGPLEGAAVTVSELRGWSFARVYTPLLVVCVVTGAALGGTLGAGTLVAALCLGPLVEAVRSRTDAGGAEPPVRG</sequence>
<organism evidence="2 3">
    <name type="scientific">Motilibacter peucedani</name>
    <dbReference type="NCBI Taxonomy" id="598650"/>
    <lineage>
        <taxon>Bacteria</taxon>
        <taxon>Bacillati</taxon>
        <taxon>Actinomycetota</taxon>
        <taxon>Actinomycetes</taxon>
        <taxon>Motilibacterales</taxon>
        <taxon>Motilibacteraceae</taxon>
        <taxon>Motilibacter</taxon>
    </lineage>
</organism>
<feature type="transmembrane region" description="Helical" evidence="1">
    <location>
        <begin position="23"/>
        <end position="44"/>
    </location>
</feature>
<proteinExistence type="predicted"/>
<dbReference type="PANTHER" id="PTHR40078:SF1">
    <property type="entry name" value="INTEGRAL MEMBRANE PROTEIN"/>
    <property type="match status" value="1"/>
</dbReference>
<dbReference type="Pfam" id="PF19700">
    <property type="entry name" value="DUF6198"/>
    <property type="match status" value="1"/>
</dbReference>
<feature type="transmembrane region" description="Helical" evidence="1">
    <location>
        <begin position="79"/>
        <end position="101"/>
    </location>
</feature>
<dbReference type="PANTHER" id="PTHR40078">
    <property type="entry name" value="INTEGRAL MEMBRANE PROTEIN-RELATED"/>
    <property type="match status" value="1"/>
</dbReference>
<keyword evidence="1" id="KW-0812">Transmembrane</keyword>
<evidence type="ECO:0000313" key="3">
    <source>
        <dbReference type="Proteomes" id="UP000281955"/>
    </source>
</evidence>
<dbReference type="InterPro" id="IPR038750">
    <property type="entry name" value="YczE/YyaS-like"/>
</dbReference>
<dbReference type="Proteomes" id="UP000281955">
    <property type="component" value="Unassembled WGS sequence"/>
</dbReference>
<comment type="caution">
    <text evidence="2">The sequence shown here is derived from an EMBL/GenBank/DDBJ whole genome shotgun (WGS) entry which is preliminary data.</text>
</comment>
<reference evidence="2 3" key="1">
    <citation type="submission" date="2018-10" db="EMBL/GenBank/DDBJ databases">
        <title>Genomic Encyclopedia of Archaeal and Bacterial Type Strains, Phase II (KMG-II): from individual species to whole genera.</title>
        <authorList>
            <person name="Goeker M."/>
        </authorList>
    </citation>
    <scope>NUCLEOTIDE SEQUENCE [LARGE SCALE GENOMIC DNA]</scope>
    <source>
        <strain evidence="2 3">RP-AC37</strain>
    </source>
</reference>
<evidence type="ECO:0000313" key="2">
    <source>
        <dbReference type="EMBL" id="RKS72590.1"/>
    </source>
</evidence>
<name>A0A420XMS8_9ACTN</name>
<keyword evidence="3" id="KW-1185">Reference proteome</keyword>
<keyword evidence="1" id="KW-1133">Transmembrane helix</keyword>
<dbReference type="InParanoid" id="A0A420XMS8"/>
<evidence type="ECO:0000256" key="1">
    <source>
        <dbReference type="SAM" id="Phobius"/>
    </source>
</evidence>
<protein>
    <submittedName>
        <fullName evidence="2">Putative membrane protein YczE</fullName>
    </submittedName>
</protein>